<evidence type="ECO:0000259" key="4">
    <source>
        <dbReference type="PROSITE" id="PS50930"/>
    </source>
</evidence>
<dbReference type="Gene3D" id="3.40.50.2300">
    <property type="match status" value="1"/>
</dbReference>
<dbReference type="Proteomes" id="UP001620409">
    <property type="component" value="Unassembled WGS sequence"/>
</dbReference>
<keyword evidence="6" id="KW-1185">Reference proteome</keyword>
<gene>
    <name evidence="5" type="ORF">ISP18_04900</name>
</gene>
<feature type="modified residue" description="4-aspartylphosphate" evidence="2">
    <location>
        <position position="61"/>
    </location>
</feature>
<dbReference type="Pfam" id="PF00072">
    <property type="entry name" value="Response_reg"/>
    <property type="match status" value="1"/>
</dbReference>
<dbReference type="InterPro" id="IPR011006">
    <property type="entry name" value="CheY-like_superfamily"/>
</dbReference>
<dbReference type="PROSITE" id="PS50110">
    <property type="entry name" value="RESPONSE_REGULATORY"/>
    <property type="match status" value="1"/>
</dbReference>
<dbReference type="PANTHER" id="PTHR37299:SF1">
    <property type="entry name" value="STAGE 0 SPORULATION PROTEIN A HOMOLOG"/>
    <property type="match status" value="1"/>
</dbReference>
<evidence type="ECO:0000256" key="1">
    <source>
        <dbReference type="ARBA" id="ARBA00023012"/>
    </source>
</evidence>
<dbReference type="PANTHER" id="PTHR37299">
    <property type="entry name" value="TRANSCRIPTIONAL REGULATOR-RELATED"/>
    <property type="match status" value="1"/>
</dbReference>
<protein>
    <submittedName>
        <fullName evidence="5">Response regulator transcription factor</fullName>
    </submittedName>
</protein>
<keyword evidence="2" id="KW-0597">Phosphoprotein</keyword>
<dbReference type="SMART" id="SM00448">
    <property type="entry name" value="REC"/>
    <property type="match status" value="1"/>
</dbReference>
<dbReference type="EMBL" id="JADIKI010000021">
    <property type="protein sequence ID" value="MFK2853922.1"/>
    <property type="molecule type" value="Genomic_DNA"/>
</dbReference>
<evidence type="ECO:0000313" key="5">
    <source>
        <dbReference type="EMBL" id="MFK2853922.1"/>
    </source>
</evidence>
<evidence type="ECO:0000256" key="2">
    <source>
        <dbReference type="PROSITE-ProRule" id="PRU00169"/>
    </source>
</evidence>
<dbReference type="SUPFAM" id="SSF52172">
    <property type="entry name" value="CheY-like"/>
    <property type="match status" value="1"/>
</dbReference>
<feature type="domain" description="Response regulatory" evidence="3">
    <location>
        <begin position="10"/>
        <end position="123"/>
    </location>
</feature>
<evidence type="ECO:0000313" key="6">
    <source>
        <dbReference type="Proteomes" id="UP001620409"/>
    </source>
</evidence>
<proteinExistence type="predicted"/>
<accession>A0ABW8IFE4</accession>
<evidence type="ECO:0000259" key="3">
    <source>
        <dbReference type="PROSITE" id="PS50110"/>
    </source>
</evidence>
<dbReference type="InterPro" id="IPR046947">
    <property type="entry name" value="LytR-like"/>
</dbReference>
<comment type="caution">
    <text evidence="5">The sequence shown here is derived from an EMBL/GenBank/DDBJ whole genome shotgun (WGS) entry which is preliminary data.</text>
</comment>
<dbReference type="InterPro" id="IPR001789">
    <property type="entry name" value="Sig_transdc_resp-reg_receiver"/>
</dbReference>
<reference evidence="5 6" key="1">
    <citation type="submission" date="2020-10" db="EMBL/GenBank/DDBJ databases">
        <title>Phylogeny of dyella-like bacteria.</title>
        <authorList>
            <person name="Fu J."/>
        </authorList>
    </citation>
    <scope>NUCLEOTIDE SEQUENCE [LARGE SCALE GENOMIC DNA]</scope>
    <source>
        <strain evidence="5 6">DHG40</strain>
    </source>
</reference>
<sequence>MAMSERHTYRVLIVDDEQPARQRLRELMDNDPDVGEMMEAENGLDAVEAILQKQPDVVFLDVQMPGLDGLGVIDTIGIERMPVTVFVTAFDQHAVRAFESAAIDYVLKPYGDERMEAAFSRAKARLDDKYVREFGQSVLKLLDNHHLDKPFLDRIVIRERDKTDLIRVESIDCIESAGIYVALHVGRERIIHRAALGELVGRLDPRRFVRVHRSTVVNIDSILHLEPATHGEFDLVLRGGHRVHVSRTFRPLLEARLGQPL</sequence>
<dbReference type="InterPro" id="IPR007492">
    <property type="entry name" value="LytTR_DNA-bd_dom"/>
</dbReference>
<dbReference type="Pfam" id="PF04397">
    <property type="entry name" value="LytTR"/>
    <property type="match status" value="1"/>
</dbReference>
<dbReference type="PROSITE" id="PS50930">
    <property type="entry name" value="HTH_LYTTR"/>
    <property type="match status" value="1"/>
</dbReference>
<name>A0ABW8IFE4_9GAMM</name>
<keyword evidence="1" id="KW-0902">Two-component regulatory system</keyword>
<dbReference type="SMART" id="SM00850">
    <property type="entry name" value="LytTR"/>
    <property type="match status" value="1"/>
</dbReference>
<organism evidence="5 6">
    <name type="scientific">Dyella humi</name>
    <dbReference type="NCBI Taxonomy" id="1770547"/>
    <lineage>
        <taxon>Bacteria</taxon>
        <taxon>Pseudomonadati</taxon>
        <taxon>Pseudomonadota</taxon>
        <taxon>Gammaproteobacteria</taxon>
        <taxon>Lysobacterales</taxon>
        <taxon>Rhodanobacteraceae</taxon>
        <taxon>Dyella</taxon>
    </lineage>
</organism>
<feature type="domain" description="HTH LytTR-type" evidence="4">
    <location>
        <begin position="155"/>
        <end position="259"/>
    </location>
</feature>
<dbReference type="Gene3D" id="2.40.50.1020">
    <property type="entry name" value="LytTr DNA-binding domain"/>
    <property type="match status" value="1"/>
</dbReference>